<dbReference type="Proteomes" id="UP000078348">
    <property type="component" value="Unassembled WGS sequence"/>
</dbReference>
<name>A0A196S785_BLAHN</name>
<feature type="domain" description="SbsA Ig-like" evidence="2">
    <location>
        <begin position="7"/>
        <end position="84"/>
    </location>
</feature>
<evidence type="ECO:0000313" key="3">
    <source>
        <dbReference type="EMBL" id="OAO12915.1"/>
    </source>
</evidence>
<accession>A0A196S785</accession>
<evidence type="ECO:0000259" key="2">
    <source>
        <dbReference type="Pfam" id="PF13205"/>
    </source>
</evidence>
<evidence type="ECO:0000313" key="4">
    <source>
        <dbReference type="Proteomes" id="UP000078348"/>
    </source>
</evidence>
<sequence>MQSTMQHPSIISVSPSGAEPVDVGERIVFTFDQPIMCGDQCIAILVAGNRAQRVQLDVDSMIDGTKLTLIPQLSEGKTYSVTLP</sequence>
<keyword evidence="4" id="KW-1185">Reference proteome</keyword>
<protein>
    <recommendedName>
        <fullName evidence="2">SbsA Ig-like domain-containing protein</fullName>
    </recommendedName>
</protein>
<organism evidence="3 4">
    <name type="scientific">Blastocystis sp. subtype 1 (strain ATCC 50177 / NandII)</name>
    <dbReference type="NCBI Taxonomy" id="478820"/>
    <lineage>
        <taxon>Eukaryota</taxon>
        <taxon>Sar</taxon>
        <taxon>Stramenopiles</taxon>
        <taxon>Bigyra</taxon>
        <taxon>Opalozoa</taxon>
        <taxon>Opalinata</taxon>
        <taxon>Blastocystidae</taxon>
        <taxon>Blastocystis</taxon>
    </lineage>
</organism>
<comment type="caution">
    <text evidence="3">The sequence shown here is derived from an EMBL/GenBank/DDBJ whole genome shotgun (WGS) entry which is preliminary data.</text>
</comment>
<dbReference type="AlphaFoldDB" id="A0A196S785"/>
<reference evidence="3 4" key="1">
    <citation type="submission" date="2016-05" db="EMBL/GenBank/DDBJ databases">
        <title>Nuclear genome of Blastocystis sp. subtype 1 NandII.</title>
        <authorList>
            <person name="Gentekaki E."/>
            <person name="Curtis B."/>
            <person name="Stairs C."/>
            <person name="Eme L."/>
            <person name="Herman E."/>
            <person name="Klimes V."/>
            <person name="Arias M.C."/>
            <person name="Elias M."/>
            <person name="Hilliou F."/>
            <person name="Klute M."/>
            <person name="Malik S.-B."/>
            <person name="Pightling A."/>
            <person name="Rachubinski R."/>
            <person name="Salas D."/>
            <person name="Schlacht A."/>
            <person name="Suga H."/>
            <person name="Archibald J."/>
            <person name="Ball S.G."/>
            <person name="Clark G."/>
            <person name="Dacks J."/>
            <person name="Van Der Giezen M."/>
            <person name="Tsaousis A."/>
            <person name="Roger A."/>
        </authorList>
    </citation>
    <scope>NUCLEOTIDE SEQUENCE [LARGE SCALE GENOMIC DNA]</scope>
    <source>
        <strain evidence="4">ATCC 50177 / NandII</strain>
    </source>
</reference>
<proteinExistence type="predicted"/>
<dbReference type="EMBL" id="LXWW01000494">
    <property type="protein sequence ID" value="OAO12915.1"/>
    <property type="molecule type" value="Genomic_DNA"/>
</dbReference>
<evidence type="ECO:0000256" key="1">
    <source>
        <dbReference type="ARBA" id="ARBA00022729"/>
    </source>
</evidence>
<keyword evidence="1" id="KW-0732">Signal</keyword>
<dbReference type="InterPro" id="IPR032812">
    <property type="entry name" value="SbsA_Ig"/>
</dbReference>
<feature type="non-terminal residue" evidence="3">
    <location>
        <position position="84"/>
    </location>
</feature>
<dbReference type="Pfam" id="PF13205">
    <property type="entry name" value="Big_5"/>
    <property type="match status" value="1"/>
</dbReference>
<gene>
    <name evidence="3" type="ORF">AV274_5374</name>
</gene>